<keyword evidence="4" id="KW-1185">Reference proteome</keyword>
<evidence type="ECO:0000313" key="3">
    <source>
        <dbReference type="EMBL" id="AKV03487.1"/>
    </source>
</evidence>
<sequence>MIRRFSWARAKSRALAGALVLAGTTSLTTACLRRDVVSMEPTTKTSFTTQVPQPAVDKVDLIVMVDNSASMADKQRILADALPDLLNGLVRPKCVDKKTRARTDVDADPLKPEGQQCPAGTEPAFPPITDMHIGVLSSSLGGMGTENCKPGAKGHPDDHGHLLARGANGPDVAQAGDLHFLAWYPDVPENQDKTRHPDPPVPKTTSLDALGTAFRDLIVGVGQDGCGLEAQLESVYHFLVQPDPWTTVTVDPTTLRASYGTDIDQELLRQRAAFLRPDSLVAVIVLSDEDDSTVDPLSFGASGWYFEQDRPMSRGTSACATDAASPACRSCHCEPADSATCVQVQKDPECAKGEYSEKEDPLNVRFARMKQRFGVDPQYPIARYVDAFTKSRVPRRDAEHVNGSYAVGRGECTNPLFAARLPVPGEDFCKLPLGPRTKDLVYFAVIGGVPNGLLGGDKLDWTPILGRDPFQWDETGIDPHMIPSTTPRPGLPGPGSADDADPVNGREWTTAGGDLQFACTFPLYERTADGGVQPVERACDGKESCDCDGTKDVPLCSPTNRKVQVRGKAYPTRRELMVARELKDQAVVASLCPEQLTEPNKENYGYRPAARSIVNRLERSLLGSCLPRPLVNDGDGTPCLTLAVLPNEGPDTDCQRLYELGNPPADLLDRLRKNLVAEEGEAAGRLPICLIPEVIPPEGETCRDEATKMGFCYSHDQDGFGCADALVFTKPTRRLGGARFLLQCIQVGDSR</sequence>
<feature type="signal peptide" evidence="2">
    <location>
        <begin position="1"/>
        <end position="30"/>
    </location>
</feature>
<protein>
    <submittedName>
        <fullName evidence="3">Uncharacterized protein</fullName>
    </submittedName>
</protein>
<evidence type="ECO:0000256" key="1">
    <source>
        <dbReference type="SAM" id="MobiDB-lite"/>
    </source>
</evidence>
<dbReference type="PROSITE" id="PS51257">
    <property type="entry name" value="PROKAR_LIPOPROTEIN"/>
    <property type="match status" value="1"/>
</dbReference>
<name>A0A0K1QCU6_9BACT</name>
<proteinExistence type="predicted"/>
<dbReference type="Proteomes" id="UP000064967">
    <property type="component" value="Chromosome"/>
</dbReference>
<feature type="region of interest" description="Disordered" evidence="1">
    <location>
        <begin position="106"/>
        <end position="127"/>
    </location>
</feature>
<feature type="chain" id="PRO_5005467188" evidence="2">
    <location>
        <begin position="31"/>
        <end position="751"/>
    </location>
</feature>
<feature type="region of interest" description="Disordered" evidence="1">
    <location>
        <begin position="473"/>
        <end position="506"/>
    </location>
</feature>
<dbReference type="OrthoDB" id="5480456at2"/>
<organism evidence="3 4">
    <name type="scientific">Labilithrix luteola</name>
    <dbReference type="NCBI Taxonomy" id="1391654"/>
    <lineage>
        <taxon>Bacteria</taxon>
        <taxon>Pseudomonadati</taxon>
        <taxon>Myxococcota</taxon>
        <taxon>Polyangia</taxon>
        <taxon>Polyangiales</taxon>
        <taxon>Labilitrichaceae</taxon>
        <taxon>Labilithrix</taxon>
    </lineage>
</organism>
<evidence type="ECO:0000313" key="4">
    <source>
        <dbReference type="Proteomes" id="UP000064967"/>
    </source>
</evidence>
<gene>
    <name evidence="3" type="ORF">AKJ09_10150</name>
</gene>
<dbReference type="AlphaFoldDB" id="A0A0K1QCU6"/>
<dbReference type="RefSeq" id="WP_146654251.1">
    <property type="nucleotide sequence ID" value="NZ_CP012333.1"/>
</dbReference>
<accession>A0A0K1QCU6</accession>
<keyword evidence="2" id="KW-0732">Signal</keyword>
<evidence type="ECO:0000256" key="2">
    <source>
        <dbReference type="SAM" id="SignalP"/>
    </source>
</evidence>
<dbReference type="EMBL" id="CP012333">
    <property type="protein sequence ID" value="AKV03487.1"/>
    <property type="molecule type" value="Genomic_DNA"/>
</dbReference>
<dbReference type="KEGG" id="llu:AKJ09_10150"/>
<reference evidence="3 4" key="1">
    <citation type="submission" date="2015-08" db="EMBL/GenBank/DDBJ databases">
        <authorList>
            <person name="Babu N.S."/>
            <person name="Beckwith C.J."/>
            <person name="Beseler K.G."/>
            <person name="Brison A."/>
            <person name="Carone J.V."/>
            <person name="Caskin T.P."/>
            <person name="Diamond M."/>
            <person name="Durham M.E."/>
            <person name="Foxe J.M."/>
            <person name="Go M."/>
            <person name="Henderson B.A."/>
            <person name="Jones I.B."/>
            <person name="McGettigan J.A."/>
            <person name="Micheletti S.J."/>
            <person name="Nasrallah M.E."/>
            <person name="Ortiz D."/>
            <person name="Piller C.R."/>
            <person name="Privatt S.R."/>
            <person name="Schneider S.L."/>
            <person name="Sharp S."/>
            <person name="Smith T.C."/>
            <person name="Stanton J.D."/>
            <person name="Ullery H.E."/>
            <person name="Wilson R.J."/>
            <person name="Serrano M.G."/>
            <person name="Buck G."/>
            <person name="Lee V."/>
            <person name="Wang Y."/>
            <person name="Carvalho R."/>
            <person name="Voegtly L."/>
            <person name="Shi R."/>
            <person name="Duckworth R."/>
            <person name="Johnson A."/>
            <person name="Loviza R."/>
            <person name="Walstead R."/>
            <person name="Shah Z."/>
            <person name="Kiflezghi M."/>
            <person name="Wade K."/>
            <person name="Ball S.L."/>
            <person name="Bradley K.W."/>
            <person name="Asai D.J."/>
            <person name="Bowman C.A."/>
            <person name="Russell D.A."/>
            <person name="Pope W.H."/>
            <person name="Jacobs-Sera D."/>
            <person name="Hendrix R.W."/>
            <person name="Hatfull G.F."/>
        </authorList>
    </citation>
    <scope>NUCLEOTIDE SEQUENCE [LARGE SCALE GENOMIC DNA]</scope>
    <source>
        <strain evidence="3 4">DSM 27648</strain>
    </source>
</reference>